<gene>
    <name evidence="2" type="primary">OSJNBb0014K18.2</name>
</gene>
<evidence type="ECO:0000313" key="2">
    <source>
        <dbReference type="EMBL" id="AAT58845.1"/>
    </source>
</evidence>
<reference evidence="3" key="2">
    <citation type="journal article" date="2008" name="Nucleic Acids Res.">
        <title>The rice annotation project database (RAP-DB): 2008 update.</title>
        <authorList>
            <consortium name="The rice annotation project (RAP)"/>
        </authorList>
    </citation>
    <scope>GENOME REANNOTATION</scope>
    <source>
        <strain evidence="3">cv. Nipponbare</strain>
    </source>
</reference>
<feature type="region of interest" description="Disordered" evidence="1">
    <location>
        <begin position="1"/>
        <end position="22"/>
    </location>
</feature>
<evidence type="ECO:0000256" key="1">
    <source>
        <dbReference type="SAM" id="MobiDB-lite"/>
    </source>
</evidence>
<protein>
    <submittedName>
        <fullName evidence="2">Uncharacterized protein</fullName>
    </submittedName>
</protein>
<reference evidence="3" key="1">
    <citation type="journal article" date="2005" name="Nature">
        <title>The map-based sequence of the rice genome.</title>
        <authorList>
            <consortium name="International rice genome sequencing project (IRGSP)"/>
            <person name="Matsumoto T."/>
            <person name="Wu J."/>
            <person name="Kanamori H."/>
            <person name="Katayose Y."/>
            <person name="Fujisawa M."/>
            <person name="Namiki N."/>
            <person name="Mizuno H."/>
            <person name="Yamamoto K."/>
            <person name="Antonio B.A."/>
            <person name="Baba T."/>
            <person name="Sakata K."/>
            <person name="Nagamura Y."/>
            <person name="Aoki H."/>
            <person name="Arikawa K."/>
            <person name="Arita K."/>
            <person name="Bito T."/>
            <person name="Chiden Y."/>
            <person name="Fujitsuka N."/>
            <person name="Fukunaka R."/>
            <person name="Hamada M."/>
            <person name="Harada C."/>
            <person name="Hayashi A."/>
            <person name="Hijishita S."/>
            <person name="Honda M."/>
            <person name="Hosokawa S."/>
            <person name="Ichikawa Y."/>
            <person name="Idonuma A."/>
            <person name="Iijima M."/>
            <person name="Ikeda M."/>
            <person name="Ikeno M."/>
            <person name="Ito K."/>
            <person name="Ito S."/>
            <person name="Ito T."/>
            <person name="Ito Y."/>
            <person name="Ito Y."/>
            <person name="Iwabuchi A."/>
            <person name="Kamiya K."/>
            <person name="Karasawa W."/>
            <person name="Kurita K."/>
            <person name="Katagiri S."/>
            <person name="Kikuta A."/>
            <person name="Kobayashi H."/>
            <person name="Kobayashi N."/>
            <person name="Machita K."/>
            <person name="Maehara T."/>
            <person name="Masukawa M."/>
            <person name="Mizubayashi T."/>
            <person name="Mukai Y."/>
            <person name="Nagasaki H."/>
            <person name="Nagata Y."/>
            <person name="Naito S."/>
            <person name="Nakashima M."/>
            <person name="Nakama Y."/>
            <person name="Nakamichi Y."/>
            <person name="Nakamura M."/>
            <person name="Meguro A."/>
            <person name="Negishi M."/>
            <person name="Ohta I."/>
            <person name="Ohta T."/>
            <person name="Okamoto M."/>
            <person name="Ono N."/>
            <person name="Saji S."/>
            <person name="Sakaguchi M."/>
            <person name="Sakai K."/>
            <person name="Shibata M."/>
            <person name="Shimokawa T."/>
            <person name="Song J."/>
            <person name="Takazaki Y."/>
            <person name="Terasawa K."/>
            <person name="Tsugane M."/>
            <person name="Tsuji K."/>
            <person name="Ueda S."/>
            <person name="Waki K."/>
            <person name="Yamagata H."/>
            <person name="Yamamoto M."/>
            <person name="Yamamoto S."/>
            <person name="Yamane H."/>
            <person name="Yoshiki S."/>
            <person name="Yoshihara R."/>
            <person name="Yukawa K."/>
            <person name="Zhong H."/>
            <person name="Yano M."/>
            <person name="Yuan Q."/>
            <person name="Ouyang S."/>
            <person name="Liu J."/>
            <person name="Jones K.M."/>
            <person name="Gansberger K."/>
            <person name="Moffat K."/>
            <person name="Hill J."/>
            <person name="Bera J."/>
            <person name="Fadrosh D."/>
            <person name="Jin S."/>
            <person name="Johri S."/>
            <person name="Kim M."/>
            <person name="Overton L."/>
            <person name="Reardon M."/>
            <person name="Tsitrin T."/>
            <person name="Vuong H."/>
            <person name="Weaver B."/>
            <person name="Ciecko A."/>
            <person name="Tallon L."/>
            <person name="Jackson J."/>
            <person name="Pai G."/>
            <person name="Aken S.V."/>
            <person name="Utterback T."/>
            <person name="Reidmuller S."/>
            <person name="Feldblyum T."/>
            <person name="Hsiao J."/>
            <person name="Zismann V."/>
            <person name="Iobst S."/>
            <person name="de Vazeille A.R."/>
            <person name="Buell C.R."/>
            <person name="Ying K."/>
            <person name="Li Y."/>
            <person name="Lu T."/>
            <person name="Huang Y."/>
            <person name="Zhao Q."/>
            <person name="Feng Q."/>
            <person name="Zhang L."/>
            <person name="Zhu J."/>
            <person name="Weng Q."/>
            <person name="Mu J."/>
            <person name="Lu Y."/>
            <person name="Fan D."/>
            <person name="Liu Y."/>
            <person name="Guan J."/>
            <person name="Zhang Y."/>
            <person name="Yu S."/>
            <person name="Liu X."/>
            <person name="Zhang Y."/>
            <person name="Hong G."/>
            <person name="Han B."/>
            <person name="Choisne N."/>
            <person name="Demange N."/>
            <person name="Orjeda G."/>
            <person name="Samain S."/>
            <person name="Cattolico L."/>
            <person name="Pelletier E."/>
            <person name="Couloux A."/>
            <person name="Segurens B."/>
            <person name="Wincker P."/>
            <person name="D'Hont A."/>
            <person name="Scarpelli C."/>
            <person name="Weissenbach J."/>
            <person name="Salanoubat M."/>
            <person name="Quetier F."/>
            <person name="Yu Y."/>
            <person name="Kim H.R."/>
            <person name="Rambo T."/>
            <person name="Currie J."/>
            <person name="Collura K."/>
            <person name="Luo M."/>
            <person name="Yang T."/>
            <person name="Ammiraju J.S.S."/>
            <person name="Engler F."/>
            <person name="Soderlund C."/>
            <person name="Wing R.A."/>
            <person name="Palmer L.E."/>
            <person name="de la Bastide M."/>
            <person name="Spiegel L."/>
            <person name="Nascimento L."/>
            <person name="Zutavern T."/>
            <person name="O'Shaughnessy A."/>
            <person name="Dike S."/>
            <person name="Dedhia N."/>
            <person name="Preston R."/>
            <person name="Balija V."/>
            <person name="McCombie W.R."/>
            <person name="Chow T."/>
            <person name="Chen H."/>
            <person name="Chung M."/>
            <person name="Chen C."/>
            <person name="Shaw J."/>
            <person name="Wu H."/>
            <person name="Hsiao K."/>
            <person name="Chao Y."/>
            <person name="Chu M."/>
            <person name="Cheng C."/>
            <person name="Hour A."/>
            <person name="Lee P."/>
            <person name="Lin S."/>
            <person name="Lin Y."/>
            <person name="Liou J."/>
            <person name="Liu S."/>
            <person name="Hsing Y."/>
            <person name="Raghuvanshi S."/>
            <person name="Mohanty A."/>
            <person name="Bharti A.K."/>
            <person name="Gaur A."/>
            <person name="Gupta V."/>
            <person name="Kumar D."/>
            <person name="Ravi V."/>
            <person name="Vij S."/>
            <person name="Kapur A."/>
            <person name="Khurana P."/>
            <person name="Khurana P."/>
            <person name="Khurana J.P."/>
            <person name="Tyagi A.K."/>
            <person name="Gaikwad K."/>
            <person name="Singh A."/>
            <person name="Dalal V."/>
            <person name="Srivastava S."/>
            <person name="Dixit A."/>
            <person name="Pal A.K."/>
            <person name="Ghazi I.A."/>
            <person name="Yadav M."/>
            <person name="Pandit A."/>
            <person name="Bhargava A."/>
            <person name="Sureshbabu K."/>
            <person name="Batra K."/>
            <person name="Sharma T.R."/>
            <person name="Mohapatra T."/>
            <person name="Singh N.K."/>
            <person name="Messing J."/>
            <person name="Nelson A.B."/>
            <person name="Fuks G."/>
            <person name="Kavchok S."/>
            <person name="Keizer G."/>
            <person name="Linton E."/>
            <person name="Llaca V."/>
            <person name="Song R."/>
            <person name="Tanyolac B."/>
            <person name="Young S."/>
            <person name="Ho-Il K."/>
            <person name="Hahn J.H."/>
            <person name="Sangsakoo G."/>
            <person name="Vanavichit A."/>
            <person name="de Mattos Luiz.A.T."/>
            <person name="Zimmer P.D."/>
            <person name="Malone G."/>
            <person name="Dellagostin O."/>
            <person name="de Oliveira A.C."/>
            <person name="Bevan M."/>
            <person name="Bancroft I."/>
            <person name="Minx P."/>
            <person name="Cordum H."/>
            <person name="Wilson R."/>
            <person name="Cheng Z."/>
            <person name="Jin W."/>
            <person name="Jiang J."/>
            <person name="Leong S.A."/>
            <person name="Iwama H."/>
            <person name="Gojobori T."/>
            <person name="Itoh T."/>
            <person name="Niimura Y."/>
            <person name="Fujii Y."/>
            <person name="Habara T."/>
            <person name="Sakai H."/>
            <person name="Sato Y."/>
            <person name="Wilson G."/>
            <person name="Kumar K."/>
            <person name="McCouch S."/>
            <person name="Juretic N."/>
            <person name="Hoen D."/>
            <person name="Wright S."/>
            <person name="Bruskiewich R."/>
            <person name="Bureau T."/>
            <person name="Miyao A."/>
            <person name="Hirochika H."/>
            <person name="Nishikawa T."/>
            <person name="Kadowaki K."/>
            <person name="Sugiura M."/>
            <person name="Burr B."/>
            <person name="Sasaki T."/>
        </authorList>
    </citation>
    <scope>NUCLEOTIDE SEQUENCE [LARGE SCALE GENOMIC DNA]</scope>
    <source>
        <strain evidence="3">cv. Nipponbare</strain>
    </source>
</reference>
<feature type="region of interest" description="Disordered" evidence="1">
    <location>
        <begin position="140"/>
        <end position="175"/>
    </location>
</feature>
<feature type="region of interest" description="Disordered" evidence="1">
    <location>
        <begin position="198"/>
        <end position="241"/>
    </location>
</feature>
<organism evidence="2 3">
    <name type="scientific">Oryza sativa subsp. japonica</name>
    <name type="common">Rice</name>
    <dbReference type="NCBI Taxonomy" id="39947"/>
    <lineage>
        <taxon>Eukaryota</taxon>
        <taxon>Viridiplantae</taxon>
        <taxon>Streptophyta</taxon>
        <taxon>Embryophyta</taxon>
        <taxon>Tracheophyta</taxon>
        <taxon>Spermatophyta</taxon>
        <taxon>Magnoliopsida</taxon>
        <taxon>Liliopsida</taxon>
        <taxon>Poales</taxon>
        <taxon>Poaceae</taxon>
        <taxon>BOP clade</taxon>
        <taxon>Oryzoideae</taxon>
        <taxon>Oryzeae</taxon>
        <taxon>Oryzinae</taxon>
        <taxon>Oryza</taxon>
        <taxon>Oryza sativa</taxon>
    </lineage>
</organism>
<accession>Q6I579</accession>
<dbReference type="AlphaFoldDB" id="Q6I579"/>
<feature type="compositionally biased region" description="Polar residues" evidence="1">
    <location>
        <begin position="149"/>
        <end position="159"/>
    </location>
</feature>
<sequence length="241" mass="25671">MARCGGAAADKDPGDDTADQIWPPDQALAVDHRAQRCRVSPQPSAKGVAGARVVVGSGVGVWTASGGGGTEERGERRFLLAPTSLSMAWECGQGMDSPATPTDFSPLLSLVPRNESCYKEAMALDHNSAGDRELGRAIREHQRGEDNDANSPVQRTTTNDGRRRDPNGGEVGTTTAVAFRRRAVATEGWTGFFSSVRTRRRRRMATATALTAARRDRRIAGDGGSTGDGSAWDLGQTEEDD</sequence>
<proteinExistence type="predicted"/>
<evidence type="ECO:0000313" key="3">
    <source>
        <dbReference type="Proteomes" id="UP000000763"/>
    </source>
</evidence>
<dbReference type="EMBL" id="AC137620">
    <property type="protein sequence ID" value="AAT58845.1"/>
    <property type="molecule type" value="Genomic_DNA"/>
</dbReference>
<name>Q6I579_ORYSJ</name>
<dbReference type="Proteomes" id="UP000000763">
    <property type="component" value="Chromosome 5"/>
</dbReference>